<organism evidence="2 3">
    <name type="scientific">Leishmania donovani</name>
    <dbReference type="NCBI Taxonomy" id="5661"/>
    <lineage>
        <taxon>Eukaryota</taxon>
        <taxon>Discoba</taxon>
        <taxon>Euglenozoa</taxon>
        <taxon>Kinetoplastea</taxon>
        <taxon>Metakinetoplastina</taxon>
        <taxon>Trypanosomatida</taxon>
        <taxon>Trypanosomatidae</taxon>
        <taxon>Leishmaniinae</taxon>
        <taxon>Leishmania</taxon>
    </lineage>
</organism>
<dbReference type="VEuPathDB" id="TriTrypDB:LDHU3_17.2010"/>
<evidence type="ECO:0000313" key="2">
    <source>
        <dbReference type="EMBL" id="TPP54555.1"/>
    </source>
</evidence>
<feature type="region of interest" description="Disordered" evidence="1">
    <location>
        <begin position="1"/>
        <end position="56"/>
    </location>
</feature>
<comment type="caution">
    <text evidence="2">The sequence shown here is derived from an EMBL/GenBank/DDBJ whole genome shotgun (WGS) entry which is preliminary data.</text>
</comment>
<dbReference type="VEuPathDB" id="TriTrypDB:LdCL_170021000"/>
<protein>
    <submittedName>
        <fullName evidence="2">Uncharacterized protein</fullName>
    </submittedName>
</protein>
<evidence type="ECO:0000313" key="3">
    <source>
        <dbReference type="Proteomes" id="UP000318447"/>
    </source>
</evidence>
<name>A0A504Y322_LEIDO</name>
<accession>A0A504Y322</accession>
<sequence>MTFLVQTGPRPEASSPGGVDPERYMGTLSDGIRRKQNKLHRGSPHTGGRPTDALPAIRKMPSERLSRNGLSQADGTAFHHVAQRLVPGIDRIATRQHGQQAACPSQNRPLPESFDAARSGAVGPVAPTLPRSGGAAASSNLSTEYNTAFARDISSPNNEDSVHALKAAFDFFPEAAAWARASQHRSTERDASGLLPFFPLRHTFDESSPSPRWEDGQQLGRSLPSGPTELPQRLQRHSSA</sequence>
<proteinExistence type="predicted"/>
<gene>
    <name evidence="2" type="ORF">CGC21_17985</name>
</gene>
<feature type="compositionally biased region" description="Basic residues" evidence="1">
    <location>
        <begin position="34"/>
        <end position="43"/>
    </location>
</feature>
<evidence type="ECO:0000256" key="1">
    <source>
        <dbReference type="SAM" id="MobiDB-lite"/>
    </source>
</evidence>
<reference evidence="3" key="1">
    <citation type="submission" date="2019-02" db="EMBL/GenBank/DDBJ databases">
        <title>FDA dAtabase for Regulatory Grade micrObial Sequences (FDA-ARGOS): Supporting development and validation of Infectious Disease Dx tests.</title>
        <authorList>
            <person name="Duncan R."/>
            <person name="Fisher C."/>
            <person name="Tallon L."/>
            <person name="Sadzewicz L."/>
            <person name="Sengamalay N."/>
            <person name="Ott S."/>
            <person name="Godinez A."/>
            <person name="Nagaraj S."/>
            <person name="Vavikolanu K."/>
            <person name="Nadendla S."/>
            <person name="Aluvathingal J."/>
            <person name="Sichtig H."/>
        </authorList>
    </citation>
    <scope>NUCLEOTIDE SEQUENCE [LARGE SCALE GENOMIC DNA]</scope>
    <source>
        <strain evidence="3">FDAARGOS_361</strain>
    </source>
</reference>
<feature type="region of interest" description="Disordered" evidence="1">
    <location>
        <begin position="200"/>
        <end position="240"/>
    </location>
</feature>
<dbReference type="AlphaFoldDB" id="A0A504Y322"/>
<dbReference type="Proteomes" id="UP000318447">
    <property type="component" value="Unassembled WGS sequence"/>
</dbReference>
<dbReference type="EMBL" id="RHLC01000041">
    <property type="protein sequence ID" value="TPP54555.1"/>
    <property type="molecule type" value="Genomic_DNA"/>
</dbReference>